<accession>A0A329QEV7</accession>
<gene>
    <name evidence="2" type="ORF">DPM12_19285</name>
</gene>
<protein>
    <submittedName>
        <fullName evidence="2">ABC transporter permease</fullName>
    </submittedName>
</protein>
<sequence length="551" mass="56674">MNAGISTTAARDADIARSGNGALAGTGTLIRFILRRDRIRIPVWIVAIVVSLVGVAQSYADTFPTQSDLDSRAKLVDSPIFVAFNGPGYGLDNYTLGAMVANEGLYLGVILVALMSVFLVIRHTRAEEESGRAELIRSAAVGRHAGTVSSIVVVAAANVVVGLLAAAGLSSLEELDGTGSLTFGLSMTAAGLVFTAAAAIAAQVAEYARGAIGVGVAALGVTYVLRAIGDISETGLSWVSPFAWSLETRAFVDERWWPLLLSLSLAVVVTYGAMVVSARRDVGGALVPPRPGRSRATSQLVRPVGLALRLQRGGLIAWAIGLALLGASFGPLVGDVGEFAAENEQLQDIIAAAEGATVTESFLGTVTRMLALITTGFAIQSALRMRGEEISGRVEPMLATALSRQRWVSGYLAVATGGSALVMLAGSMLLGVTAAAGQQDASLLFELLAGGVAYLPAIWVAAGVVVALFGVLPGVVKAAWLVLVYDVLVGLLGAPLGLDDSPARNLSPFGHVPQLPGVDFDALPIVVLVAVAGGLIGVGVAGFRRRDVQSS</sequence>
<feature type="transmembrane region" description="Helical" evidence="1">
    <location>
        <begin position="479"/>
        <end position="498"/>
    </location>
</feature>
<reference evidence="2 3" key="1">
    <citation type="submission" date="2018-06" db="EMBL/GenBank/DDBJ databases">
        <title>Phytoactinopolyspora halophila sp. nov., a novel halophilic actinomycete isolated from a saline soil in China.</title>
        <authorList>
            <person name="Tang S.-K."/>
        </authorList>
    </citation>
    <scope>NUCLEOTIDE SEQUENCE [LARGE SCALE GENOMIC DNA]</scope>
    <source>
        <strain evidence="2 3">YIM 96934</strain>
    </source>
</reference>
<feature type="transmembrane region" description="Helical" evidence="1">
    <location>
        <begin position="145"/>
        <end position="169"/>
    </location>
</feature>
<feature type="transmembrane region" description="Helical" evidence="1">
    <location>
        <begin position="408"/>
        <end position="432"/>
    </location>
</feature>
<organism evidence="2 3">
    <name type="scientific">Phytoactinopolyspora halophila</name>
    <dbReference type="NCBI Taxonomy" id="1981511"/>
    <lineage>
        <taxon>Bacteria</taxon>
        <taxon>Bacillati</taxon>
        <taxon>Actinomycetota</taxon>
        <taxon>Actinomycetes</taxon>
        <taxon>Jiangellales</taxon>
        <taxon>Jiangellaceae</taxon>
        <taxon>Phytoactinopolyspora</taxon>
    </lineage>
</organism>
<comment type="caution">
    <text evidence="2">The sequence shown here is derived from an EMBL/GenBank/DDBJ whole genome shotgun (WGS) entry which is preliminary data.</text>
</comment>
<feature type="transmembrane region" description="Helical" evidence="1">
    <location>
        <begin position="207"/>
        <end position="228"/>
    </location>
</feature>
<feature type="transmembrane region" description="Helical" evidence="1">
    <location>
        <begin position="181"/>
        <end position="200"/>
    </location>
</feature>
<dbReference type="EMBL" id="QMIG01000028">
    <property type="protein sequence ID" value="RAW10229.1"/>
    <property type="molecule type" value="Genomic_DNA"/>
</dbReference>
<evidence type="ECO:0000256" key="1">
    <source>
        <dbReference type="SAM" id="Phobius"/>
    </source>
</evidence>
<name>A0A329QEV7_9ACTN</name>
<keyword evidence="1" id="KW-0812">Transmembrane</keyword>
<keyword evidence="1" id="KW-0472">Membrane</keyword>
<feature type="transmembrane region" description="Helical" evidence="1">
    <location>
        <begin position="256"/>
        <end position="276"/>
    </location>
</feature>
<dbReference type="OrthoDB" id="2014935at2"/>
<evidence type="ECO:0000313" key="3">
    <source>
        <dbReference type="Proteomes" id="UP000250462"/>
    </source>
</evidence>
<proteinExistence type="predicted"/>
<evidence type="ECO:0000313" key="2">
    <source>
        <dbReference type="EMBL" id="RAW10229.1"/>
    </source>
</evidence>
<feature type="transmembrane region" description="Helical" evidence="1">
    <location>
        <begin position="104"/>
        <end position="124"/>
    </location>
</feature>
<feature type="transmembrane region" description="Helical" evidence="1">
    <location>
        <begin position="452"/>
        <end position="472"/>
    </location>
</feature>
<dbReference type="RefSeq" id="WP_112259996.1">
    <property type="nucleotide sequence ID" value="NZ_QMIG01000028.1"/>
</dbReference>
<feature type="transmembrane region" description="Helical" evidence="1">
    <location>
        <begin position="522"/>
        <end position="543"/>
    </location>
</feature>
<dbReference type="AlphaFoldDB" id="A0A329QEV7"/>
<keyword evidence="1" id="KW-1133">Transmembrane helix</keyword>
<keyword evidence="3" id="KW-1185">Reference proteome</keyword>
<dbReference type="Proteomes" id="UP000250462">
    <property type="component" value="Unassembled WGS sequence"/>
</dbReference>
<feature type="transmembrane region" description="Helical" evidence="1">
    <location>
        <begin position="41"/>
        <end position="60"/>
    </location>
</feature>